<organism evidence="1 2">
    <name type="scientific">Phanerochaete sordida</name>
    <dbReference type="NCBI Taxonomy" id="48140"/>
    <lineage>
        <taxon>Eukaryota</taxon>
        <taxon>Fungi</taxon>
        <taxon>Dikarya</taxon>
        <taxon>Basidiomycota</taxon>
        <taxon>Agaricomycotina</taxon>
        <taxon>Agaricomycetes</taxon>
        <taxon>Polyporales</taxon>
        <taxon>Phanerochaetaceae</taxon>
        <taxon>Phanerochaete</taxon>
    </lineage>
</organism>
<dbReference type="EMBL" id="BPQB01000143">
    <property type="protein sequence ID" value="GJF00267.1"/>
    <property type="molecule type" value="Genomic_DNA"/>
</dbReference>
<reference evidence="1 2" key="1">
    <citation type="submission" date="2021-08" db="EMBL/GenBank/DDBJ databases">
        <title>Draft Genome Sequence of Phanerochaete sordida strain YK-624.</title>
        <authorList>
            <person name="Mori T."/>
            <person name="Dohra H."/>
            <person name="Suzuki T."/>
            <person name="Kawagishi H."/>
            <person name="Hirai H."/>
        </authorList>
    </citation>
    <scope>NUCLEOTIDE SEQUENCE [LARGE SCALE GENOMIC DNA]</scope>
    <source>
        <strain evidence="1 2">YK-624</strain>
    </source>
</reference>
<comment type="caution">
    <text evidence="1">The sequence shown here is derived from an EMBL/GenBank/DDBJ whole genome shotgun (WGS) entry which is preliminary data.</text>
</comment>
<dbReference type="Proteomes" id="UP000703269">
    <property type="component" value="Unassembled WGS sequence"/>
</dbReference>
<dbReference type="OrthoDB" id="270763at2759"/>
<sequence length="250" mass="27387">MEALSSSAVTQRPSPIRAVVIPVCGIQSPIMYQLLHIWPTVRFLRIGTELAAPPPQDMPMRARLYELALVRLPCLQGLAWLLAASRGSLRILECPFAPPGAHGELLAAHTPELHSLRLFRHTLGTRALLQRCGALREVMFTQLSDFLPLGELPKGIEHVSFRHFAQVALSPAVVRAVEELPRLHLVSCDATARSAIGFAALAEACSRKGALLGHDVVPVRVSEDPIPLMKFPRGRTVDNLRYMNPGVQEG</sequence>
<evidence type="ECO:0000313" key="1">
    <source>
        <dbReference type="EMBL" id="GJF00267.1"/>
    </source>
</evidence>
<protein>
    <submittedName>
        <fullName evidence="1">Uncharacterized protein</fullName>
    </submittedName>
</protein>
<keyword evidence="2" id="KW-1185">Reference proteome</keyword>
<name>A0A9P3GSA6_9APHY</name>
<gene>
    <name evidence="1" type="ORF">PsYK624_165510</name>
</gene>
<evidence type="ECO:0000313" key="2">
    <source>
        <dbReference type="Proteomes" id="UP000703269"/>
    </source>
</evidence>
<proteinExistence type="predicted"/>
<accession>A0A9P3GSA6</accession>
<dbReference type="AlphaFoldDB" id="A0A9P3GSA6"/>